<accession>A0A8X8Z882</accession>
<reference evidence="2" key="1">
    <citation type="submission" date="2018-01" db="EMBL/GenBank/DDBJ databases">
        <authorList>
            <person name="Mao J.F."/>
        </authorList>
    </citation>
    <scope>NUCLEOTIDE SEQUENCE</scope>
    <source>
        <strain evidence="2">Huo1</strain>
        <tissue evidence="2">Leaf</tissue>
    </source>
</reference>
<evidence type="ECO:0000313" key="2">
    <source>
        <dbReference type="EMBL" id="KAG6394937.1"/>
    </source>
</evidence>
<feature type="domain" description="NB-ARC" evidence="1">
    <location>
        <begin position="60"/>
        <end position="130"/>
    </location>
</feature>
<dbReference type="AlphaFoldDB" id="A0A8X8Z882"/>
<dbReference type="Pfam" id="PF00931">
    <property type="entry name" value="NB-ARC"/>
    <property type="match status" value="1"/>
</dbReference>
<gene>
    <name evidence="2" type="ORF">SASPL_145528</name>
</gene>
<name>A0A8X8Z882_SALSN</name>
<dbReference type="InterPro" id="IPR002182">
    <property type="entry name" value="NB-ARC"/>
</dbReference>
<evidence type="ECO:0000259" key="1">
    <source>
        <dbReference type="Pfam" id="PF00931"/>
    </source>
</evidence>
<dbReference type="Gene3D" id="3.40.50.300">
    <property type="entry name" value="P-loop containing nucleotide triphosphate hydrolases"/>
    <property type="match status" value="1"/>
</dbReference>
<proteinExistence type="predicted"/>
<protein>
    <recommendedName>
        <fullName evidence="1">NB-ARC domain-containing protein</fullName>
    </recommendedName>
</protein>
<organism evidence="2">
    <name type="scientific">Salvia splendens</name>
    <name type="common">Scarlet sage</name>
    <dbReference type="NCBI Taxonomy" id="180675"/>
    <lineage>
        <taxon>Eukaryota</taxon>
        <taxon>Viridiplantae</taxon>
        <taxon>Streptophyta</taxon>
        <taxon>Embryophyta</taxon>
        <taxon>Tracheophyta</taxon>
        <taxon>Spermatophyta</taxon>
        <taxon>Magnoliopsida</taxon>
        <taxon>eudicotyledons</taxon>
        <taxon>Gunneridae</taxon>
        <taxon>Pentapetalae</taxon>
        <taxon>asterids</taxon>
        <taxon>lamiids</taxon>
        <taxon>Lamiales</taxon>
        <taxon>Lamiaceae</taxon>
        <taxon>Nepetoideae</taxon>
        <taxon>Mentheae</taxon>
        <taxon>Salviinae</taxon>
        <taxon>Salvia</taxon>
        <taxon>Salvia subgen. Calosphace</taxon>
        <taxon>core Calosphace</taxon>
    </lineage>
</organism>
<dbReference type="EMBL" id="PNBA02000017">
    <property type="protein sequence ID" value="KAG6394937.1"/>
    <property type="molecule type" value="Genomic_DNA"/>
</dbReference>
<sequence>MPFPVGLSKGGSRSLKMWPSMLMDELNYNHLSKQIKPIKPMYSHHVKSEIIEKATACVTTDESLLAIVEMGGLGMTTLTRKVFHLLKQKNRFGSHVSQIFDPIVLLKNILKELTSSDQVEVESSQDILDNLKFEL</sequence>
<dbReference type="Proteomes" id="UP000298416">
    <property type="component" value="Unassembled WGS sequence"/>
</dbReference>
<keyword evidence="3" id="KW-1185">Reference proteome</keyword>
<reference evidence="2" key="2">
    <citation type="submission" date="2020-08" db="EMBL/GenBank/DDBJ databases">
        <title>Plant Genome Project.</title>
        <authorList>
            <person name="Zhang R.-G."/>
        </authorList>
    </citation>
    <scope>NUCLEOTIDE SEQUENCE</scope>
    <source>
        <strain evidence="2">Huo1</strain>
        <tissue evidence="2">Leaf</tissue>
    </source>
</reference>
<evidence type="ECO:0000313" key="3">
    <source>
        <dbReference type="Proteomes" id="UP000298416"/>
    </source>
</evidence>
<comment type="caution">
    <text evidence="2">The sequence shown here is derived from an EMBL/GenBank/DDBJ whole genome shotgun (WGS) entry which is preliminary data.</text>
</comment>
<dbReference type="InterPro" id="IPR027417">
    <property type="entry name" value="P-loop_NTPase"/>
</dbReference>